<evidence type="ECO:0000313" key="6">
    <source>
        <dbReference type="EMBL" id="PJJ70669.1"/>
    </source>
</evidence>
<dbReference type="Gene3D" id="3.40.50.2300">
    <property type="match status" value="2"/>
</dbReference>
<evidence type="ECO:0000259" key="5">
    <source>
        <dbReference type="PROSITE" id="PS50932"/>
    </source>
</evidence>
<dbReference type="InterPro" id="IPR046335">
    <property type="entry name" value="LacI/GalR-like_sensor"/>
</dbReference>
<dbReference type="Gene3D" id="1.10.260.40">
    <property type="entry name" value="lambda repressor-like DNA-binding domains"/>
    <property type="match status" value="1"/>
</dbReference>
<reference evidence="6 7" key="1">
    <citation type="submission" date="2017-11" db="EMBL/GenBank/DDBJ databases">
        <title>Genomic Encyclopedia of Archaeal and Bacterial Type Strains, Phase II (KMG-II): From Individual Species to Whole Genera.</title>
        <authorList>
            <person name="Goeker M."/>
        </authorList>
    </citation>
    <scope>NUCLEOTIDE SEQUENCE [LARGE SCALE GENOMIC DNA]</scope>
    <source>
        <strain evidence="6 7">DSM 27393</strain>
    </source>
</reference>
<dbReference type="RefSeq" id="WP_342746089.1">
    <property type="nucleotide sequence ID" value="NZ_PGFF01000001.1"/>
</dbReference>
<keyword evidence="3" id="KW-0804">Transcription</keyword>
<protein>
    <submittedName>
        <fullName evidence="6">LacI family transcriptional regulator</fullName>
    </submittedName>
</protein>
<dbReference type="PRINTS" id="PR00036">
    <property type="entry name" value="HTHLACI"/>
</dbReference>
<dbReference type="EMBL" id="PGFF01000001">
    <property type="protein sequence ID" value="PJJ70669.1"/>
    <property type="molecule type" value="Genomic_DNA"/>
</dbReference>
<dbReference type="InterPro" id="IPR028082">
    <property type="entry name" value="Peripla_BP_I"/>
</dbReference>
<accession>A0A2M9CFK9</accession>
<dbReference type="CDD" id="cd06267">
    <property type="entry name" value="PBP1_LacI_sugar_binding-like"/>
    <property type="match status" value="1"/>
</dbReference>
<dbReference type="SUPFAM" id="SSF47413">
    <property type="entry name" value="lambda repressor-like DNA-binding domains"/>
    <property type="match status" value="1"/>
</dbReference>
<dbReference type="PANTHER" id="PTHR30146">
    <property type="entry name" value="LACI-RELATED TRANSCRIPTIONAL REPRESSOR"/>
    <property type="match status" value="1"/>
</dbReference>
<dbReference type="PROSITE" id="PS00356">
    <property type="entry name" value="HTH_LACI_1"/>
    <property type="match status" value="1"/>
</dbReference>
<dbReference type="Pfam" id="PF00356">
    <property type="entry name" value="LacI"/>
    <property type="match status" value="1"/>
</dbReference>
<dbReference type="GO" id="GO:0003700">
    <property type="term" value="F:DNA-binding transcription factor activity"/>
    <property type="evidence" value="ECO:0007669"/>
    <property type="project" value="TreeGrafter"/>
</dbReference>
<comment type="caution">
    <text evidence="6">The sequence shown here is derived from an EMBL/GenBank/DDBJ whole genome shotgun (WGS) entry which is preliminary data.</text>
</comment>
<evidence type="ECO:0000313" key="7">
    <source>
        <dbReference type="Proteomes" id="UP000228758"/>
    </source>
</evidence>
<proteinExistence type="predicted"/>
<dbReference type="PROSITE" id="PS50932">
    <property type="entry name" value="HTH_LACI_2"/>
    <property type="match status" value="1"/>
</dbReference>
<keyword evidence="1" id="KW-0805">Transcription regulation</keyword>
<name>A0A2M9CFK9_9MICO</name>
<dbReference type="Proteomes" id="UP000228758">
    <property type="component" value="Unassembled WGS sequence"/>
</dbReference>
<organism evidence="6 7">
    <name type="scientific">Diaminobutyricimonas aerilata</name>
    <dbReference type="NCBI Taxonomy" id="1162967"/>
    <lineage>
        <taxon>Bacteria</taxon>
        <taxon>Bacillati</taxon>
        <taxon>Actinomycetota</taxon>
        <taxon>Actinomycetes</taxon>
        <taxon>Micrococcales</taxon>
        <taxon>Microbacteriaceae</taxon>
        <taxon>Diaminobutyricimonas</taxon>
    </lineage>
</organism>
<evidence type="ECO:0000256" key="4">
    <source>
        <dbReference type="SAM" id="MobiDB-lite"/>
    </source>
</evidence>
<evidence type="ECO:0000256" key="2">
    <source>
        <dbReference type="ARBA" id="ARBA00023125"/>
    </source>
</evidence>
<dbReference type="CDD" id="cd01392">
    <property type="entry name" value="HTH_LacI"/>
    <property type="match status" value="1"/>
</dbReference>
<feature type="domain" description="HTH lacI-type" evidence="5">
    <location>
        <begin position="10"/>
        <end position="65"/>
    </location>
</feature>
<dbReference type="SUPFAM" id="SSF53822">
    <property type="entry name" value="Periplasmic binding protein-like I"/>
    <property type="match status" value="1"/>
</dbReference>
<evidence type="ECO:0000256" key="3">
    <source>
        <dbReference type="ARBA" id="ARBA00023163"/>
    </source>
</evidence>
<gene>
    <name evidence="6" type="ORF">CLV46_0191</name>
</gene>
<keyword evidence="7" id="KW-1185">Reference proteome</keyword>
<dbReference type="PANTHER" id="PTHR30146:SF153">
    <property type="entry name" value="LACTOSE OPERON REPRESSOR"/>
    <property type="match status" value="1"/>
</dbReference>
<dbReference type="AlphaFoldDB" id="A0A2M9CFK9"/>
<dbReference type="SMART" id="SM00354">
    <property type="entry name" value="HTH_LACI"/>
    <property type="match status" value="1"/>
</dbReference>
<feature type="region of interest" description="Disordered" evidence="4">
    <location>
        <begin position="322"/>
        <end position="346"/>
    </location>
</feature>
<dbReference type="Pfam" id="PF13377">
    <property type="entry name" value="Peripla_BP_3"/>
    <property type="match status" value="1"/>
</dbReference>
<keyword evidence="2" id="KW-0238">DNA-binding</keyword>
<evidence type="ECO:0000256" key="1">
    <source>
        <dbReference type="ARBA" id="ARBA00023015"/>
    </source>
</evidence>
<dbReference type="InterPro" id="IPR000843">
    <property type="entry name" value="HTH_LacI"/>
</dbReference>
<dbReference type="InterPro" id="IPR010982">
    <property type="entry name" value="Lambda_DNA-bd_dom_sf"/>
</dbReference>
<sequence>MRVPMPRSAATLHDVAREAGVSLATASRALNGSTRRVNDAYRARVLAAAEKLDYRPNFSAQAVARGATSTVALLVADIADPYFSSIASGVVRSAEAANLVVTMAVTDRDNDRELALVRVIRGQRPRVLILAGSRFTGADDHALEAELRGFTESGGRVVLISQHELPFDTVALANREGARALAERLVELGYRRFAAIAGAAALRTSDDRVDGFCDGLRAAGLDLPDDRVVRAPFTRDGGYEAGRELLARGVDDIELVFAVNDVMAIGAMSAFRDAGVRLPEDLAVAGYDDISTARDVTPPLTTVRVPLVEVGECAMRLALREPDEGGDRTETVASEVVVRESTPPRR</sequence>
<dbReference type="GO" id="GO:0000976">
    <property type="term" value="F:transcription cis-regulatory region binding"/>
    <property type="evidence" value="ECO:0007669"/>
    <property type="project" value="TreeGrafter"/>
</dbReference>